<protein>
    <submittedName>
        <fullName evidence="3">Uncharacterized protein</fullName>
    </submittedName>
</protein>
<evidence type="ECO:0000313" key="3">
    <source>
        <dbReference type="EMBL" id="KAK5951169.1"/>
    </source>
</evidence>
<name>A0AAN8I458_9EURO</name>
<feature type="compositionally biased region" description="Polar residues" evidence="2">
    <location>
        <begin position="1"/>
        <end position="10"/>
    </location>
</feature>
<evidence type="ECO:0000313" key="4">
    <source>
        <dbReference type="Proteomes" id="UP001316803"/>
    </source>
</evidence>
<keyword evidence="4" id="KW-1185">Reference proteome</keyword>
<feature type="coiled-coil region" evidence="1">
    <location>
        <begin position="186"/>
        <end position="241"/>
    </location>
</feature>
<accession>A0AAN8I458</accession>
<dbReference type="Gene3D" id="1.10.287.1490">
    <property type="match status" value="1"/>
</dbReference>
<sequence length="1209" mass="133988">MAGRRMSNTYMGGGDSYRPGYESRRASSPRRPSPVRRTSPPPQLRADDRGEAIPTGPKRAGPNLPSRSVSHVGSFQYYPPRMQTDGATRSANTTPTESPRSPTRTNNGDNATRSLDPRREKMMSRPADGMNENAVTANGIVKPNITAAGQPSKVGQVETLETSEQPSKVDLGSNVVNQWLRENIKRAVLEDRLDRTNEEIEQAIQEEKWGHDHWPGSKHVADQTNSARNKLESKASKLSARMQESFTREKTIVESMTDQQRGFLSGVMSDTVPMSSAQSTEIVRNVEKLERQLQAQDLEIQRLQDLNRASDAKQEISILRQKINIHQERLDACEQKAKGQGQQIDHNNKSIQSQKTALSMLDQRFDQRSTACEQKINDQGQKIDEHGQNLQAHKDSFNVQKQLISDLDLKVTAIQNARGDTVDALPELRAKVKSHDFEFARLSSLFVSQKDHKELSSTVDGLKTSQSKFEAEVATAKSNLDAMSVANTKTTNKLDRLEASTAGMKDDLLQTIRLSAQSHSQGIPKEPTSSSTPDLSALEAKVDKLFNFEGHYEKFYKDTESSLRDTDTRLKHTESSLKNIKDLTDTLDSTLQRLQNQHTTFDAKQTEAKRFAETSLGGMRQTIASLRDQVHAQRTANPVNPKDLPVEVTSKLSNIEKQYNEFVKTAEATIKQNLAITKQEIDVMKPLVSRNDNSIKALDTRFNAISTGPLYRSIVNALIPVGPLCDQVKNDHAQLSKQVLDIQTRNVQLQNDVNEIKLESSRQVSTVDPALQTEFATLKERHDKLTEDRQGILSSSVAEDLKSLAAKFDDLQSKVNSAPAAPDNTAATDPFSSTVQEVQDQLAGLRSRFDTDTTTRNQLVEAIDRVVAIVENHGEEANKQAEKLTKCVHRMDLSDKAVAALRLEIKDVKLKTGQIPGLQSGLSRLQNQVEAFDSSKIPTPPDLPQVAKVENDVQELQRSINDLRRQLPPNSDVVTPDSKAIQQQLEDCLKALLYRQDSFIKISRLASTVNDTFVKKQLEDVVQVRNTWFRGGKDPVTKTTSRHALVQLQTSDPSPAITKVNAGQKWRGRDPLAEEANSQTIANVLLNKPEIDRRPSLTPGASLYSPSIPETASVVAGTDNHEDTITVDDSARQTSIQATPSVPPNSQSYLKEWLPNPPVAKGTPVPRSRTNTPAGNATPSTRGVKRSAEELGRSNSASRPVPKRGRHNS</sequence>
<feature type="region of interest" description="Disordered" evidence="2">
    <location>
        <begin position="1"/>
        <end position="133"/>
    </location>
</feature>
<dbReference type="Proteomes" id="UP001316803">
    <property type="component" value="Unassembled WGS sequence"/>
</dbReference>
<feature type="compositionally biased region" description="Polar residues" evidence="2">
    <location>
        <begin position="1168"/>
        <end position="1181"/>
    </location>
</feature>
<feature type="coiled-coil region" evidence="1">
    <location>
        <begin position="279"/>
        <end position="336"/>
    </location>
</feature>
<dbReference type="AlphaFoldDB" id="A0AAN8I458"/>
<feature type="compositionally biased region" description="Polar residues" evidence="2">
    <location>
        <begin position="1132"/>
        <end position="1149"/>
    </location>
</feature>
<dbReference type="SUPFAM" id="SSF57997">
    <property type="entry name" value="Tropomyosin"/>
    <property type="match status" value="1"/>
</dbReference>
<reference evidence="3 4" key="1">
    <citation type="submission" date="2022-12" db="EMBL/GenBank/DDBJ databases">
        <title>Genomic features and morphological characterization of a novel Knufia sp. strain isolated from spacecraft assembly facility.</title>
        <authorList>
            <person name="Teixeira M."/>
            <person name="Chander A.M."/>
            <person name="Stajich J.E."/>
            <person name="Venkateswaran K."/>
        </authorList>
    </citation>
    <scope>NUCLEOTIDE SEQUENCE [LARGE SCALE GENOMIC DNA]</scope>
    <source>
        <strain evidence="3 4">FJI-L2-BK-P2</strain>
    </source>
</reference>
<gene>
    <name evidence="3" type="ORF">OHC33_007922</name>
</gene>
<feature type="compositionally biased region" description="Low complexity" evidence="2">
    <location>
        <begin position="93"/>
        <end position="105"/>
    </location>
</feature>
<dbReference type="EMBL" id="JAKLMC020000022">
    <property type="protein sequence ID" value="KAK5951169.1"/>
    <property type="molecule type" value="Genomic_DNA"/>
</dbReference>
<evidence type="ECO:0000256" key="2">
    <source>
        <dbReference type="SAM" id="MobiDB-lite"/>
    </source>
</evidence>
<proteinExistence type="predicted"/>
<comment type="caution">
    <text evidence="3">The sequence shown here is derived from an EMBL/GenBank/DDBJ whole genome shotgun (WGS) entry which is preliminary data.</text>
</comment>
<feature type="region of interest" description="Disordered" evidence="2">
    <location>
        <begin position="1130"/>
        <end position="1209"/>
    </location>
</feature>
<organism evidence="3 4">
    <name type="scientific">Knufia fluminis</name>
    <dbReference type="NCBI Taxonomy" id="191047"/>
    <lineage>
        <taxon>Eukaryota</taxon>
        <taxon>Fungi</taxon>
        <taxon>Dikarya</taxon>
        <taxon>Ascomycota</taxon>
        <taxon>Pezizomycotina</taxon>
        <taxon>Eurotiomycetes</taxon>
        <taxon>Chaetothyriomycetidae</taxon>
        <taxon>Chaetothyriales</taxon>
        <taxon>Trichomeriaceae</taxon>
        <taxon>Knufia</taxon>
    </lineage>
</organism>
<evidence type="ECO:0000256" key="1">
    <source>
        <dbReference type="SAM" id="Coils"/>
    </source>
</evidence>
<keyword evidence="1" id="KW-0175">Coiled coil</keyword>